<evidence type="ECO:0000256" key="5">
    <source>
        <dbReference type="ARBA" id="ARBA00022475"/>
    </source>
</evidence>
<dbReference type="SFLD" id="SFLDF00027">
    <property type="entry name" value="p-type_atpase"/>
    <property type="match status" value="1"/>
</dbReference>
<evidence type="ECO:0000256" key="7">
    <source>
        <dbReference type="ARBA" id="ARBA00022692"/>
    </source>
</evidence>
<dbReference type="GO" id="GO:0120029">
    <property type="term" value="P:proton export across plasma membrane"/>
    <property type="evidence" value="ECO:0007669"/>
    <property type="project" value="UniProtKB-UniRule"/>
</dbReference>
<dbReference type="InterPro" id="IPR059000">
    <property type="entry name" value="ATPase_P-type_domA"/>
</dbReference>
<keyword evidence="14 17" id="KW-0472">Membrane</keyword>
<feature type="compositionally biased region" description="Basic and acidic residues" evidence="18">
    <location>
        <begin position="12"/>
        <end position="28"/>
    </location>
</feature>
<keyword evidence="7 17" id="KW-0812">Transmembrane</keyword>
<dbReference type="InterPro" id="IPR044492">
    <property type="entry name" value="P_typ_ATPase_HD_dom"/>
</dbReference>
<dbReference type="InterPro" id="IPR023298">
    <property type="entry name" value="ATPase_P-typ_TM_dom_sf"/>
</dbReference>
<comment type="catalytic activity">
    <reaction evidence="15 17">
        <text>ATP + H2O + H(+)(in) = ADP + phosphate + 2 H(+)(out)</text>
        <dbReference type="Rhea" id="RHEA:20852"/>
        <dbReference type="ChEBI" id="CHEBI:15377"/>
        <dbReference type="ChEBI" id="CHEBI:15378"/>
        <dbReference type="ChEBI" id="CHEBI:30616"/>
        <dbReference type="ChEBI" id="CHEBI:43474"/>
        <dbReference type="ChEBI" id="CHEBI:456216"/>
        <dbReference type="EC" id="7.1.2.1"/>
    </reaction>
</comment>
<dbReference type="InterPro" id="IPR018303">
    <property type="entry name" value="ATPase_P-typ_P_site"/>
</dbReference>
<dbReference type="Pfam" id="PF00122">
    <property type="entry name" value="E1-E2_ATPase"/>
    <property type="match status" value="1"/>
</dbReference>
<evidence type="ECO:0000313" key="21">
    <source>
        <dbReference type="Proteomes" id="UP001438707"/>
    </source>
</evidence>
<gene>
    <name evidence="20" type="ORF">WJX74_009082</name>
</gene>
<feature type="transmembrane region" description="Helical" evidence="17">
    <location>
        <begin position="794"/>
        <end position="816"/>
    </location>
</feature>
<keyword evidence="10 17" id="KW-0067">ATP-binding</keyword>
<dbReference type="SMART" id="SM00831">
    <property type="entry name" value="Cation_ATPase_N"/>
    <property type="match status" value="1"/>
</dbReference>
<dbReference type="NCBIfam" id="TIGR01647">
    <property type="entry name" value="ATPase-IIIA_H"/>
    <property type="match status" value="1"/>
</dbReference>
<evidence type="ECO:0000256" key="10">
    <source>
        <dbReference type="ARBA" id="ARBA00022840"/>
    </source>
</evidence>
<accession>A0AAW1RL27</accession>
<dbReference type="InterPro" id="IPR008250">
    <property type="entry name" value="ATPase_P-typ_transduc_dom_A_sf"/>
</dbReference>
<comment type="similarity">
    <text evidence="3 17">Belongs to the cation transport ATPase (P-type) (TC 3.A.3) family. Type IIIA subfamily.</text>
</comment>
<dbReference type="PANTHER" id="PTHR42861">
    <property type="entry name" value="CALCIUM-TRANSPORTING ATPASE"/>
    <property type="match status" value="1"/>
</dbReference>
<dbReference type="FunFam" id="2.70.150.10:FF:000042">
    <property type="entry name" value="Plasma membrane ATPase"/>
    <property type="match status" value="1"/>
</dbReference>
<dbReference type="FunFam" id="3.40.50.1000:FF:000211">
    <property type="entry name" value="Plasma membrane ATPase"/>
    <property type="match status" value="1"/>
</dbReference>
<keyword evidence="5" id="KW-1003">Cell membrane</keyword>
<dbReference type="SFLD" id="SFLDG00002">
    <property type="entry name" value="C1.7:_P-type_atpase_like"/>
    <property type="match status" value="1"/>
</dbReference>
<dbReference type="SFLD" id="SFLDS00003">
    <property type="entry name" value="Haloacid_Dehalogenase"/>
    <property type="match status" value="1"/>
</dbReference>
<organism evidence="20 21">
    <name type="scientific">Apatococcus lobatus</name>
    <dbReference type="NCBI Taxonomy" id="904363"/>
    <lineage>
        <taxon>Eukaryota</taxon>
        <taxon>Viridiplantae</taxon>
        <taxon>Chlorophyta</taxon>
        <taxon>core chlorophytes</taxon>
        <taxon>Trebouxiophyceae</taxon>
        <taxon>Chlorellales</taxon>
        <taxon>Chlorellaceae</taxon>
        <taxon>Apatococcus</taxon>
    </lineage>
</organism>
<dbReference type="GO" id="GO:0008553">
    <property type="term" value="F:P-type proton-exporting transporter activity"/>
    <property type="evidence" value="ECO:0007669"/>
    <property type="project" value="UniProtKB-UniRule"/>
</dbReference>
<dbReference type="Gene3D" id="3.40.1110.10">
    <property type="entry name" value="Calcium-transporting ATPase, cytoplasmic domain N"/>
    <property type="match status" value="1"/>
</dbReference>
<feature type="region of interest" description="Disordered" evidence="18">
    <location>
        <begin position="1"/>
        <end position="28"/>
    </location>
</feature>
<keyword evidence="9 17" id="KW-0547">Nucleotide-binding</keyword>
<comment type="caution">
    <text evidence="17">Lacks conserved residue(s) required for the propagation of feature annotation.</text>
</comment>
<dbReference type="InterPro" id="IPR001757">
    <property type="entry name" value="P_typ_ATPase"/>
</dbReference>
<dbReference type="Gene3D" id="1.20.1110.10">
    <property type="entry name" value="Calcium-transporting ATPase, transmembrane domain"/>
    <property type="match status" value="1"/>
</dbReference>
<feature type="domain" description="Cation-transporting P-type ATPase N-terminal" evidence="19">
    <location>
        <begin position="2"/>
        <end position="61"/>
    </location>
</feature>
<reference evidence="20 21" key="1">
    <citation type="journal article" date="2024" name="Nat. Commun.">
        <title>Phylogenomics reveals the evolutionary origins of lichenization in chlorophyte algae.</title>
        <authorList>
            <person name="Puginier C."/>
            <person name="Libourel C."/>
            <person name="Otte J."/>
            <person name="Skaloud P."/>
            <person name="Haon M."/>
            <person name="Grisel S."/>
            <person name="Petersen M."/>
            <person name="Berrin J.G."/>
            <person name="Delaux P.M."/>
            <person name="Dal Grande F."/>
            <person name="Keller J."/>
        </authorList>
    </citation>
    <scope>NUCLEOTIDE SEQUENCE [LARGE SCALE GENOMIC DNA]</scope>
    <source>
        <strain evidence="20 21">SAG 2145</strain>
    </source>
</reference>
<comment type="function">
    <text evidence="1">The plasma membrane ATPase of plants and fungi is a hydrogen ion pump. The proton gradient it generates drives the active transport of nutrients by H(+)-symport. The resulting external acidification and/or internal alkinization may mediate growth responses.</text>
</comment>
<dbReference type="PROSITE" id="PS00154">
    <property type="entry name" value="ATPASE_E1_E2"/>
    <property type="match status" value="1"/>
</dbReference>
<feature type="transmembrane region" description="Helical" evidence="17">
    <location>
        <begin position="607"/>
        <end position="628"/>
    </location>
</feature>
<feature type="region of interest" description="Disordered" evidence="18">
    <location>
        <begin position="907"/>
        <end position="956"/>
    </location>
</feature>
<evidence type="ECO:0000256" key="1">
    <source>
        <dbReference type="ARBA" id="ARBA00003417"/>
    </source>
</evidence>
<dbReference type="AlphaFoldDB" id="A0AAW1RL27"/>
<keyword evidence="8" id="KW-0479">Metal-binding</keyword>
<dbReference type="SUPFAM" id="SSF81665">
    <property type="entry name" value="Calcium ATPase, transmembrane domain M"/>
    <property type="match status" value="1"/>
</dbReference>
<dbReference type="EC" id="7.1.2.1" evidence="4 17"/>
<dbReference type="InterPro" id="IPR023299">
    <property type="entry name" value="ATPase_P-typ_cyto_dom_N"/>
</dbReference>
<dbReference type="Pfam" id="PF00690">
    <property type="entry name" value="Cation_ATPase_N"/>
    <property type="match status" value="1"/>
</dbReference>
<dbReference type="EMBL" id="JALJOS010000010">
    <property type="protein sequence ID" value="KAK9833891.1"/>
    <property type="molecule type" value="Genomic_DNA"/>
</dbReference>
<dbReference type="NCBIfam" id="TIGR01494">
    <property type="entry name" value="ATPase_P-type"/>
    <property type="match status" value="2"/>
</dbReference>
<dbReference type="Gene3D" id="3.40.50.1000">
    <property type="entry name" value="HAD superfamily/HAD-like"/>
    <property type="match status" value="1"/>
</dbReference>
<keyword evidence="17" id="KW-0813">Transport</keyword>
<dbReference type="Pfam" id="PF00702">
    <property type="entry name" value="Hydrolase"/>
    <property type="match status" value="1"/>
</dbReference>
<comment type="subcellular location">
    <subcellularLocation>
        <location evidence="2 17">Cell membrane</location>
        <topology evidence="2 17">Multi-pass membrane protein</topology>
    </subcellularLocation>
</comment>
<dbReference type="GO" id="GO:0016887">
    <property type="term" value="F:ATP hydrolysis activity"/>
    <property type="evidence" value="ECO:0007669"/>
    <property type="project" value="InterPro"/>
</dbReference>
<dbReference type="GO" id="GO:0046872">
    <property type="term" value="F:metal ion binding"/>
    <property type="evidence" value="ECO:0007669"/>
    <property type="project" value="UniProtKB-KW"/>
</dbReference>
<evidence type="ECO:0000256" key="9">
    <source>
        <dbReference type="ARBA" id="ARBA00022741"/>
    </source>
</evidence>
<protein>
    <recommendedName>
        <fullName evidence="16 17">Plasma membrane ATPase</fullName>
        <ecNumber evidence="4 17">7.1.2.1</ecNumber>
    </recommendedName>
</protein>
<feature type="transmembrane region" description="Helical" evidence="17">
    <location>
        <begin position="673"/>
        <end position="703"/>
    </location>
</feature>
<dbReference type="PRINTS" id="PR00120">
    <property type="entry name" value="HATPASE"/>
</dbReference>
<dbReference type="SUPFAM" id="SSF56784">
    <property type="entry name" value="HAD-like"/>
    <property type="match status" value="1"/>
</dbReference>
<dbReference type="PRINTS" id="PR00119">
    <property type="entry name" value="CATATPASE"/>
</dbReference>
<feature type="transmembrane region" description="Helical" evidence="17">
    <location>
        <begin position="245"/>
        <end position="273"/>
    </location>
</feature>
<evidence type="ECO:0000256" key="11">
    <source>
        <dbReference type="ARBA" id="ARBA00022842"/>
    </source>
</evidence>
<evidence type="ECO:0000256" key="8">
    <source>
        <dbReference type="ARBA" id="ARBA00022723"/>
    </source>
</evidence>
<dbReference type="InterPro" id="IPR006534">
    <property type="entry name" value="P-type_ATPase_IIIA"/>
</dbReference>
<evidence type="ECO:0000256" key="14">
    <source>
        <dbReference type="ARBA" id="ARBA00023136"/>
    </source>
</evidence>
<comment type="caution">
    <text evidence="20">The sequence shown here is derived from an EMBL/GenBank/DDBJ whole genome shotgun (WGS) entry which is preliminary data.</text>
</comment>
<evidence type="ECO:0000256" key="16">
    <source>
        <dbReference type="ARBA" id="ARBA00071631"/>
    </source>
</evidence>
<keyword evidence="17" id="KW-0406">Ion transport</keyword>
<evidence type="ECO:0000256" key="4">
    <source>
        <dbReference type="ARBA" id="ARBA00012476"/>
    </source>
</evidence>
<evidence type="ECO:0000256" key="3">
    <source>
        <dbReference type="ARBA" id="ARBA00008804"/>
    </source>
</evidence>
<feature type="transmembrane region" description="Helical" evidence="17">
    <location>
        <begin position="762"/>
        <end position="782"/>
    </location>
</feature>
<proteinExistence type="inferred from homology"/>
<evidence type="ECO:0000256" key="2">
    <source>
        <dbReference type="ARBA" id="ARBA00004651"/>
    </source>
</evidence>
<dbReference type="Gene3D" id="2.70.150.10">
    <property type="entry name" value="Calcium-transporting ATPase, cytoplasmic transduction domain A"/>
    <property type="match status" value="1"/>
</dbReference>
<feature type="transmembrane region" description="Helical" evidence="17">
    <location>
        <begin position="218"/>
        <end position="239"/>
    </location>
</feature>
<feature type="transmembrane region" description="Helical" evidence="17">
    <location>
        <begin position="723"/>
        <end position="742"/>
    </location>
</feature>
<evidence type="ECO:0000256" key="13">
    <source>
        <dbReference type="ARBA" id="ARBA00022989"/>
    </source>
</evidence>
<keyword evidence="6" id="KW-0597">Phosphoprotein</keyword>
<dbReference type="InterPro" id="IPR004014">
    <property type="entry name" value="ATPase_P-typ_cation-transptr_N"/>
</dbReference>
<keyword evidence="11 17" id="KW-0460">Magnesium</keyword>
<evidence type="ECO:0000256" key="15">
    <source>
        <dbReference type="ARBA" id="ARBA00048122"/>
    </source>
</evidence>
<dbReference type="InterPro" id="IPR023214">
    <property type="entry name" value="HAD_sf"/>
</dbReference>
<dbReference type="Proteomes" id="UP001438707">
    <property type="component" value="Unassembled WGS sequence"/>
</dbReference>
<keyword evidence="21" id="KW-1185">Reference proteome</keyword>
<evidence type="ECO:0000313" key="20">
    <source>
        <dbReference type="EMBL" id="KAK9833891.1"/>
    </source>
</evidence>
<keyword evidence="12 17" id="KW-1278">Translocase</keyword>
<evidence type="ECO:0000256" key="12">
    <source>
        <dbReference type="ARBA" id="ARBA00022967"/>
    </source>
</evidence>
<evidence type="ECO:0000259" key="19">
    <source>
        <dbReference type="SMART" id="SM00831"/>
    </source>
</evidence>
<evidence type="ECO:0000256" key="17">
    <source>
        <dbReference type="RuleBase" id="RU362083"/>
    </source>
</evidence>
<name>A0AAW1RL27_9CHLO</name>
<keyword evidence="13 17" id="KW-1133">Transmembrane helix</keyword>
<dbReference type="InterPro" id="IPR036412">
    <property type="entry name" value="HAD-like_sf"/>
</dbReference>
<sequence length="975" mass="105483">MSPPAISGLTSEEVKQLRQRHGPNEVKAKQKPEWRKILRRYTDWVSLTILAAAIVSACVKNDGDRGWTSFVLLILELNLVVWAGYSPDRNAGNAIKELEELSAPTAYALRDGTWQDVPAKELVPGDIIEVKGGDVIPADCRLIGKGAGLKIDESSLTGESMAVSRGSGHQILSGAVVASGEMQAEVTSIGAETFFGKTIALLGAPEEKGHLFKVLNQISITLAILAFLLVIGIFVAAIVRGKGVGYAFIISFVVYVAVVPIGIPVVTGTVLAVGAREMAKEKAIVSRLSALEEMSGMEILASDKTGTLTLNKLTLDPEDIVAWEPYNIDEVLSHACLSAKWENNDAIDQAVTTAIGGNPESLSQFQIHSVVPFNPVDKKTSASVTGPDGSSFVTCKGAPQIIAALLKDHAAQKAAQEYIDQRASRGLRSICVADSHDEGQTWVLVGLISLLDPPREDSAATIKRAQELGVEVKMVTGDQLAIAVETCRRLGMGTDIMEGKELMSHASEDLSFAKKVNNQDGFAGVYPEHKHKIVSALQAKGRLIGMTGDGVNDAPALKKANVDIAVAGATGAAKGAADIILTEEGISTIITAIVNSRKIFRRLETYVIYRVACSLFIILFFFFAIVILDLEMPTWTVVVLSLFNDLSAMALGLDQVHSSNMPEIWNMLKITTVAIVIAVGGTGAVIILLIIASPTLVNGWPAFNTTLPRPPADQLAPELTDGAVVAIVFLGLMGLLQLSLLLTRNPSFWWYFSKKTAPRPSIFLVVPIAAFCLAGTFVAVYWPRDLQPDGGRGVIDGATWAPVGLTWAYIFVWWNFTDVMKWAVWKVFLKQEAIKEHCKMDDTQPPAWCRAMDAPGIWVSRTADCVSNALEEAWRSFVSSLRQTARRKPTRTELQANISRRLSKRELDGSLPPDAFDNNNSLPALSRAPARPTTAEAFQLESQPKGTRPSRLGQPKNLANAPACLLWQRVCQTWP</sequence>
<evidence type="ECO:0000256" key="18">
    <source>
        <dbReference type="SAM" id="MobiDB-lite"/>
    </source>
</evidence>
<keyword evidence="17" id="KW-0375">Hydrogen ion transport</keyword>
<dbReference type="SUPFAM" id="SSF81653">
    <property type="entry name" value="Calcium ATPase, transduction domain A"/>
    <property type="match status" value="1"/>
</dbReference>
<dbReference type="GO" id="GO:0005886">
    <property type="term" value="C:plasma membrane"/>
    <property type="evidence" value="ECO:0007669"/>
    <property type="project" value="UniProtKB-SubCell"/>
</dbReference>
<dbReference type="GO" id="GO:0005524">
    <property type="term" value="F:ATP binding"/>
    <property type="evidence" value="ECO:0007669"/>
    <property type="project" value="UniProtKB-UniRule"/>
</dbReference>
<evidence type="ECO:0000256" key="6">
    <source>
        <dbReference type="ARBA" id="ARBA00022553"/>
    </source>
</evidence>